<dbReference type="PRINTS" id="PR00988">
    <property type="entry name" value="URIDINKINASE"/>
</dbReference>
<organism evidence="8 9">
    <name type="scientific">Marinicauda algicola</name>
    <dbReference type="NCBI Taxonomy" id="2029849"/>
    <lineage>
        <taxon>Bacteria</taxon>
        <taxon>Pseudomonadati</taxon>
        <taxon>Pseudomonadota</taxon>
        <taxon>Alphaproteobacteria</taxon>
        <taxon>Maricaulales</taxon>
        <taxon>Maricaulaceae</taxon>
        <taxon>Marinicauda</taxon>
    </lineage>
</organism>
<dbReference type="Pfam" id="PF00485">
    <property type="entry name" value="PRK"/>
    <property type="match status" value="1"/>
</dbReference>
<dbReference type="SUPFAM" id="SSF52540">
    <property type="entry name" value="P-loop containing nucleoside triphosphate hydrolases"/>
    <property type="match status" value="1"/>
</dbReference>
<dbReference type="CDD" id="cd02023">
    <property type="entry name" value="UMPK"/>
    <property type="match status" value="1"/>
</dbReference>
<evidence type="ECO:0000256" key="4">
    <source>
        <dbReference type="ARBA" id="ARBA00022741"/>
    </source>
</evidence>
<keyword evidence="3 8" id="KW-0808">Transferase</keyword>
<dbReference type="GO" id="GO:0005524">
    <property type="term" value="F:ATP binding"/>
    <property type="evidence" value="ECO:0007669"/>
    <property type="project" value="InterPro"/>
</dbReference>
<sequence>MAGHRLLVGVSGGSASGKTEIARAAARALKPLSTIVLAEDDYYGDHGASPDFEPARFNFDHPGARDHALLTRQLGQLKAGKPVKAPIYDFTIHRRRSDTRRIEPADIIFVEGIHLFCTPELRETFDLKVYVDAPDDIRLARRLLRDVNERGRTSQSVVSQYLGTVRPMHHEWTHPGRGHAELVIRNDAAAARPADHLGTFFDTLARPVVAEIRRLREIRPEPAPPGAHEPHSPLASEAKGG</sequence>
<evidence type="ECO:0000256" key="3">
    <source>
        <dbReference type="ARBA" id="ARBA00022679"/>
    </source>
</evidence>
<evidence type="ECO:0000256" key="1">
    <source>
        <dbReference type="ARBA" id="ARBA00004690"/>
    </source>
</evidence>
<keyword evidence="5 8" id="KW-0418">Kinase</keyword>
<dbReference type="Proteomes" id="UP000308054">
    <property type="component" value="Unassembled WGS sequence"/>
</dbReference>
<dbReference type="PANTHER" id="PTHR10285">
    <property type="entry name" value="URIDINE KINASE"/>
    <property type="match status" value="1"/>
</dbReference>
<dbReference type="GO" id="GO:0004849">
    <property type="term" value="F:uridine kinase activity"/>
    <property type="evidence" value="ECO:0007669"/>
    <property type="project" value="UniProtKB-EC"/>
</dbReference>
<evidence type="ECO:0000259" key="7">
    <source>
        <dbReference type="Pfam" id="PF00485"/>
    </source>
</evidence>
<feature type="domain" description="Phosphoribulokinase/uridine kinase" evidence="7">
    <location>
        <begin position="8"/>
        <end position="185"/>
    </location>
</feature>
<evidence type="ECO:0000256" key="6">
    <source>
        <dbReference type="SAM" id="MobiDB-lite"/>
    </source>
</evidence>
<protein>
    <recommendedName>
        <fullName evidence="2">uridine/cytidine kinase</fullName>
        <ecNumber evidence="2">2.7.1.48</ecNumber>
    </recommendedName>
</protein>
<dbReference type="OrthoDB" id="9777642at2"/>
<evidence type="ECO:0000256" key="2">
    <source>
        <dbReference type="ARBA" id="ARBA00012137"/>
    </source>
</evidence>
<keyword evidence="9" id="KW-1185">Reference proteome</keyword>
<comment type="caution">
    <text evidence="8">The sequence shown here is derived from an EMBL/GenBank/DDBJ whole genome shotgun (WGS) entry which is preliminary data.</text>
</comment>
<dbReference type="InterPro" id="IPR027417">
    <property type="entry name" value="P-loop_NTPase"/>
</dbReference>
<dbReference type="InterPro" id="IPR000764">
    <property type="entry name" value="Uridine_kinase-like"/>
</dbReference>
<dbReference type="EC" id="2.7.1.48" evidence="2"/>
<dbReference type="EMBL" id="SRXW01000002">
    <property type="protein sequence ID" value="TGY88989.1"/>
    <property type="molecule type" value="Genomic_DNA"/>
</dbReference>
<feature type="region of interest" description="Disordered" evidence="6">
    <location>
        <begin position="218"/>
        <end position="241"/>
    </location>
</feature>
<dbReference type="RefSeq" id="WP_135995529.1">
    <property type="nucleotide sequence ID" value="NZ_CP071057.1"/>
</dbReference>
<comment type="pathway">
    <text evidence="1">Pyrimidine metabolism; UMP biosynthesis via salvage pathway; UMP from uridine: step 1/1.</text>
</comment>
<evidence type="ECO:0000256" key="5">
    <source>
        <dbReference type="ARBA" id="ARBA00022777"/>
    </source>
</evidence>
<dbReference type="InterPro" id="IPR006083">
    <property type="entry name" value="PRK/URK"/>
</dbReference>
<gene>
    <name evidence="8" type="ORF">E5163_07600</name>
</gene>
<dbReference type="UniPathway" id="UPA00574">
    <property type="reaction ID" value="UER00637"/>
</dbReference>
<dbReference type="Gene3D" id="3.40.50.300">
    <property type="entry name" value="P-loop containing nucleotide triphosphate hydrolases"/>
    <property type="match status" value="1"/>
</dbReference>
<dbReference type="AlphaFoldDB" id="A0A4V3RY44"/>
<evidence type="ECO:0000313" key="8">
    <source>
        <dbReference type="EMBL" id="TGY88989.1"/>
    </source>
</evidence>
<accession>A0A4V3RY44</accession>
<reference evidence="8 9" key="1">
    <citation type="journal article" date="2017" name="Int. J. Syst. Evol. Microbiol.">
        <title>Marinicauda algicola sp. nov., isolated from a marine red alga Rhodosorus marinus.</title>
        <authorList>
            <person name="Jeong S.E."/>
            <person name="Jeon S.H."/>
            <person name="Chun B.H."/>
            <person name="Kim D.W."/>
            <person name="Jeon C.O."/>
        </authorList>
    </citation>
    <scope>NUCLEOTIDE SEQUENCE [LARGE SCALE GENOMIC DNA]</scope>
    <source>
        <strain evidence="8 9">JCM 31718</strain>
    </source>
</reference>
<keyword evidence="4" id="KW-0547">Nucleotide-binding</keyword>
<dbReference type="GO" id="GO:0044206">
    <property type="term" value="P:UMP salvage"/>
    <property type="evidence" value="ECO:0007669"/>
    <property type="project" value="UniProtKB-UniPathway"/>
</dbReference>
<proteinExistence type="predicted"/>
<name>A0A4V3RY44_9PROT</name>
<evidence type="ECO:0000313" key="9">
    <source>
        <dbReference type="Proteomes" id="UP000308054"/>
    </source>
</evidence>
<dbReference type="NCBIfam" id="NF004018">
    <property type="entry name" value="PRK05480.1"/>
    <property type="match status" value="1"/>
</dbReference>